<keyword evidence="1" id="KW-0812">Transmembrane</keyword>
<gene>
    <name evidence="2" type="ORF">SAMN05216236_16312</name>
</gene>
<dbReference type="Proteomes" id="UP000182466">
    <property type="component" value="Unassembled WGS sequence"/>
</dbReference>
<feature type="transmembrane region" description="Helical" evidence="1">
    <location>
        <begin position="63"/>
        <end position="84"/>
    </location>
</feature>
<dbReference type="RefSeq" id="WP_027261084.1">
    <property type="nucleotide sequence ID" value="NZ_FPAW01000063.1"/>
</dbReference>
<evidence type="ECO:0000256" key="1">
    <source>
        <dbReference type="SAM" id="Phobius"/>
    </source>
</evidence>
<dbReference type="EMBL" id="FPAW01000063">
    <property type="protein sequence ID" value="SFU21573.1"/>
    <property type="molecule type" value="Genomic_DNA"/>
</dbReference>
<dbReference type="AlphaFoldDB" id="A0A1I7ECI9"/>
<sequence>MPVTTDITATYRGPGKVMRRLLSMGPREDRALAFVMVACVIVFVSQMPRLARIAHLTGQELDMLLGGALFGWVFLAPLILYLLAALSHLIARILGGQGDWFGARLALFWALLASSPLVLLHGLVAGMIGPGPGLQAVGLLWLAIFGWFWFACLKQAERPPERPNP</sequence>
<dbReference type="OrthoDB" id="7771437at2"/>
<keyword evidence="1" id="KW-1133">Transmembrane helix</keyword>
<name>A0A1I7ECI9_9RHOB</name>
<feature type="transmembrane region" description="Helical" evidence="1">
    <location>
        <begin position="105"/>
        <end position="128"/>
    </location>
</feature>
<keyword evidence="3" id="KW-1185">Reference proteome</keyword>
<accession>A0A1I7ECI9</accession>
<dbReference type="eggNOG" id="ENOG5032FFG">
    <property type="taxonomic scope" value="Bacteria"/>
</dbReference>
<reference evidence="2 3" key="1">
    <citation type="submission" date="2016-10" db="EMBL/GenBank/DDBJ databases">
        <authorList>
            <person name="de Groot N.N."/>
        </authorList>
    </citation>
    <scope>NUCLEOTIDE SEQUENCE [LARGE SCALE GENOMIC DNA]</scope>
    <source>
        <strain evidence="2 3">CGMCC 1.10959</strain>
    </source>
</reference>
<dbReference type="STRING" id="999627.SAMN05216236_16312"/>
<feature type="transmembrane region" description="Helical" evidence="1">
    <location>
        <begin position="134"/>
        <end position="153"/>
    </location>
</feature>
<evidence type="ECO:0000313" key="3">
    <source>
        <dbReference type="Proteomes" id="UP000182466"/>
    </source>
</evidence>
<protein>
    <submittedName>
        <fullName evidence="2">Yip1 domain-containing protein</fullName>
    </submittedName>
</protein>
<keyword evidence="1" id="KW-0472">Membrane</keyword>
<evidence type="ECO:0000313" key="2">
    <source>
        <dbReference type="EMBL" id="SFU21573.1"/>
    </source>
</evidence>
<proteinExistence type="predicted"/>
<organism evidence="2 3">
    <name type="scientific">Sedimentitalea nanhaiensis</name>
    <dbReference type="NCBI Taxonomy" id="999627"/>
    <lineage>
        <taxon>Bacteria</taxon>
        <taxon>Pseudomonadati</taxon>
        <taxon>Pseudomonadota</taxon>
        <taxon>Alphaproteobacteria</taxon>
        <taxon>Rhodobacterales</taxon>
        <taxon>Paracoccaceae</taxon>
        <taxon>Sedimentitalea</taxon>
    </lineage>
</organism>
<feature type="transmembrane region" description="Helical" evidence="1">
    <location>
        <begin position="31"/>
        <end position="51"/>
    </location>
</feature>